<keyword evidence="2 3" id="KW-0040">ANK repeat</keyword>
<dbReference type="Proteomes" id="UP000178735">
    <property type="component" value="Unassembled WGS sequence"/>
</dbReference>
<evidence type="ECO:0000256" key="1">
    <source>
        <dbReference type="ARBA" id="ARBA00022737"/>
    </source>
</evidence>
<dbReference type="AlphaFoldDB" id="A0A1F7WW82"/>
<dbReference type="Pfam" id="PF00023">
    <property type="entry name" value="Ank"/>
    <property type="match status" value="1"/>
</dbReference>
<dbReference type="SMART" id="SM00248">
    <property type="entry name" value="ANK"/>
    <property type="match status" value="5"/>
</dbReference>
<dbReference type="PROSITE" id="PS50088">
    <property type="entry name" value="ANK_REPEAT"/>
    <property type="match status" value="2"/>
</dbReference>
<evidence type="ECO:0000313" key="5">
    <source>
        <dbReference type="Proteomes" id="UP000178735"/>
    </source>
</evidence>
<keyword evidence="1" id="KW-0677">Repeat</keyword>
<dbReference type="EMBL" id="MGFH01000064">
    <property type="protein sequence ID" value="OGM06418.1"/>
    <property type="molecule type" value="Genomic_DNA"/>
</dbReference>
<dbReference type="PROSITE" id="PS50297">
    <property type="entry name" value="ANK_REP_REGION"/>
    <property type="match status" value="1"/>
</dbReference>
<dbReference type="Gene3D" id="1.25.40.20">
    <property type="entry name" value="Ankyrin repeat-containing domain"/>
    <property type="match status" value="2"/>
</dbReference>
<evidence type="ECO:0000256" key="2">
    <source>
        <dbReference type="ARBA" id="ARBA00023043"/>
    </source>
</evidence>
<dbReference type="InterPro" id="IPR002110">
    <property type="entry name" value="Ankyrin_rpt"/>
</dbReference>
<dbReference type="InterPro" id="IPR036770">
    <property type="entry name" value="Ankyrin_rpt-contain_sf"/>
</dbReference>
<gene>
    <name evidence="4" type="ORF">A2008_11600</name>
</gene>
<comment type="caution">
    <text evidence="4">The sequence shown here is derived from an EMBL/GenBank/DDBJ whole genome shotgun (WGS) entry which is preliminary data.</text>
</comment>
<dbReference type="STRING" id="1817813.A2008_11600"/>
<evidence type="ECO:0000313" key="4">
    <source>
        <dbReference type="EMBL" id="OGM06418.1"/>
    </source>
</evidence>
<dbReference type="Pfam" id="PF12796">
    <property type="entry name" value="Ank_2"/>
    <property type="match status" value="1"/>
</dbReference>
<feature type="repeat" description="ANK" evidence="3">
    <location>
        <begin position="70"/>
        <end position="102"/>
    </location>
</feature>
<accession>A0A1F7WW82</accession>
<sequence>MKSSILVFAADKGVNELAKAMVMIGADVNAKNSAGESPVIFASAKRNKRMIKYYIEKGASLDSRGGGPDSQWTLLMAAAKEKDIDMVKYLVEKGADVNARNAKGINALYGVDDIEIARFLVEKGTDVNAAAQNGAAPLKVARNIDVIKLLIKKGANVNAKTDKGISLLADALEKKEYEKANVLEAAGAKK</sequence>
<protein>
    <submittedName>
        <fullName evidence="4">Uncharacterized protein</fullName>
    </submittedName>
</protein>
<organism evidence="4 5">
    <name type="scientific">Candidatus Wallbacteria bacterium GWC2_49_35</name>
    <dbReference type="NCBI Taxonomy" id="1817813"/>
    <lineage>
        <taxon>Bacteria</taxon>
        <taxon>Candidatus Walliibacteriota</taxon>
    </lineage>
</organism>
<evidence type="ECO:0000256" key="3">
    <source>
        <dbReference type="PROSITE-ProRule" id="PRU00023"/>
    </source>
</evidence>
<proteinExistence type="predicted"/>
<feature type="repeat" description="ANK" evidence="3">
    <location>
        <begin position="34"/>
        <end position="66"/>
    </location>
</feature>
<dbReference type="PANTHER" id="PTHR24189:SF50">
    <property type="entry name" value="ANKYRIN REPEAT AND SOCS BOX PROTEIN 2"/>
    <property type="match status" value="1"/>
</dbReference>
<dbReference type="SUPFAM" id="SSF48403">
    <property type="entry name" value="Ankyrin repeat"/>
    <property type="match status" value="1"/>
</dbReference>
<reference evidence="4 5" key="1">
    <citation type="journal article" date="2016" name="Nat. Commun.">
        <title>Thousands of microbial genomes shed light on interconnected biogeochemical processes in an aquifer system.</title>
        <authorList>
            <person name="Anantharaman K."/>
            <person name="Brown C.T."/>
            <person name="Hug L.A."/>
            <person name="Sharon I."/>
            <person name="Castelle C.J."/>
            <person name="Probst A.J."/>
            <person name="Thomas B.C."/>
            <person name="Singh A."/>
            <person name="Wilkins M.J."/>
            <person name="Karaoz U."/>
            <person name="Brodie E.L."/>
            <person name="Williams K.H."/>
            <person name="Hubbard S.S."/>
            <person name="Banfield J.F."/>
        </authorList>
    </citation>
    <scope>NUCLEOTIDE SEQUENCE [LARGE SCALE GENOMIC DNA]</scope>
</reference>
<dbReference type="PANTHER" id="PTHR24189">
    <property type="entry name" value="MYOTROPHIN"/>
    <property type="match status" value="1"/>
</dbReference>
<name>A0A1F7WW82_9BACT</name>
<dbReference type="InterPro" id="IPR050745">
    <property type="entry name" value="Multifunctional_regulatory"/>
</dbReference>